<dbReference type="EMBL" id="VSRR010009973">
    <property type="protein sequence ID" value="MPC51135.1"/>
    <property type="molecule type" value="Genomic_DNA"/>
</dbReference>
<proteinExistence type="predicted"/>
<accession>A0A5B7G0T2</accession>
<reference evidence="1 2" key="1">
    <citation type="submission" date="2019-05" db="EMBL/GenBank/DDBJ databases">
        <title>Another draft genome of Portunus trituberculatus and its Hox gene families provides insights of decapod evolution.</title>
        <authorList>
            <person name="Jeong J.-H."/>
            <person name="Song I."/>
            <person name="Kim S."/>
            <person name="Choi T."/>
            <person name="Kim D."/>
            <person name="Ryu S."/>
            <person name="Kim W."/>
        </authorList>
    </citation>
    <scope>NUCLEOTIDE SEQUENCE [LARGE SCALE GENOMIC DNA]</scope>
    <source>
        <tissue evidence="1">Muscle</tissue>
    </source>
</reference>
<dbReference type="AlphaFoldDB" id="A0A5B7G0T2"/>
<name>A0A5B7G0T2_PORTR</name>
<evidence type="ECO:0000313" key="1">
    <source>
        <dbReference type="EMBL" id="MPC51135.1"/>
    </source>
</evidence>
<organism evidence="1 2">
    <name type="scientific">Portunus trituberculatus</name>
    <name type="common">Swimming crab</name>
    <name type="synonym">Neptunus trituberculatus</name>
    <dbReference type="NCBI Taxonomy" id="210409"/>
    <lineage>
        <taxon>Eukaryota</taxon>
        <taxon>Metazoa</taxon>
        <taxon>Ecdysozoa</taxon>
        <taxon>Arthropoda</taxon>
        <taxon>Crustacea</taxon>
        <taxon>Multicrustacea</taxon>
        <taxon>Malacostraca</taxon>
        <taxon>Eumalacostraca</taxon>
        <taxon>Eucarida</taxon>
        <taxon>Decapoda</taxon>
        <taxon>Pleocyemata</taxon>
        <taxon>Brachyura</taxon>
        <taxon>Eubrachyura</taxon>
        <taxon>Portunoidea</taxon>
        <taxon>Portunidae</taxon>
        <taxon>Portuninae</taxon>
        <taxon>Portunus</taxon>
    </lineage>
</organism>
<protein>
    <submittedName>
        <fullName evidence="1">Uncharacterized protein</fullName>
    </submittedName>
</protein>
<gene>
    <name evidence="1" type="ORF">E2C01_044975</name>
</gene>
<dbReference type="Proteomes" id="UP000324222">
    <property type="component" value="Unassembled WGS sequence"/>
</dbReference>
<keyword evidence="2" id="KW-1185">Reference proteome</keyword>
<comment type="caution">
    <text evidence="1">The sequence shown here is derived from an EMBL/GenBank/DDBJ whole genome shotgun (WGS) entry which is preliminary data.</text>
</comment>
<sequence>MSNMNLGQTRFQNIQRSLITLQWGEEETPQHHQIKTNIKGYECIEDSRIASKNIGQLELAFLNSSKNTRDVFANPWAVLEVVMKHRLWEEE</sequence>
<evidence type="ECO:0000313" key="2">
    <source>
        <dbReference type="Proteomes" id="UP000324222"/>
    </source>
</evidence>